<dbReference type="GO" id="GO:0005886">
    <property type="term" value="C:plasma membrane"/>
    <property type="evidence" value="ECO:0007669"/>
    <property type="project" value="UniProtKB-SubCell"/>
</dbReference>
<gene>
    <name evidence="7" type="ORF">H9813_03495</name>
</gene>
<reference evidence="7" key="1">
    <citation type="journal article" date="2021" name="PeerJ">
        <title>Extensive microbial diversity within the chicken gut microbiome revealed by metagenomics and culture.</title>
        <authorList>
            <person name="Gilroy R."/>
            <person name="Ravi A."/>
            <person name="Getino M."/>
            <person name="Pursley I."/>
            <person name="Horton D.L."/>
            <person name="Alikhan N.F."/>
            <person name="Baker D."/>
            <person name="Gharbi K."/>
            <person name="Hall N."/>
            <person name="Watson M."/>
            <person name="Adriaenssens E.M."/>
            <person name="Foster-Nyarko E."/>
            <person name="Jarju S."/>
            <person name="Secka A."/>
            <person name="Antonio M."/>
            <person name="Oren A."/>
            <person name="Chaudhuri R.R."/>
            <person name="La Ragione R."/>
            <person name="Hildebrand F."/>
            <person name="Pallen M.J."/>
        </authorList>
    </citation>
    <scope>NUCLEOTIDE SEQUENCE</scope>
    <source>
        <strain evidence="7">ChiGjej4B4-18154</strain>
    </source>
</reference>
<comment type="caution">
    <text evidence="7">The sequence shown here is derived from an EMBL/GenBank/DDBJ whole genome shotgun (WGS) entry which is preliminary data.</text>
</comment>
<feature type="transmembrane region" description="Helical" evidence="6">
    <location>
        <begin position="104"/>
        <end position="124"/>
    </location>
</feature>
<organism evidence="7 8">
    <name type="scientific">Candidatus Allofournierella merdipullorum</name>
    <dbReference type="NCBI Taxonomy" id="2838595"/>
    <lineage>
        <taxon>Bacteria</taxon>
        <taxon>Bacillati</taxon>
        <taxon>Bacillota</taxon>
        <taxon>Clostridia</taxon>
        <taxon>Eubacteriales</taxon>
        <taxon>Oscillospiraceae</taxon>
        <taxon>Allofournierella</taxon>
    </lineage>
</organism>
<keyword evidence="3 6" id="KW-0812">Transmembrane</keyword>
<evidence type="ECO:0000256" key="4">
    <source>
        <dbReference type="ARBA" id="ARBA00022989"/>
    </source>
</evidence>
<feature type="transmembrane region" description="Helical" evidence="6">
    <location>
        <begin position="68"/>
        <end position="92"/>
    </location>
</feature>
<dbReference type="AlphaFoldDB" id="A0A9D2E3U2"/>
<evidence type="ECO:0000313" key="8">
    <source>
        <dbReference type="Proteomes" id="UP000824035"/>
    </source>
</evidence>
<keyword evidence="5 6" id="KW-0472">Membrane</keyword>
<evidence type="ECO:0000313" key="7">
    <source>
        <dbReference type="EMBL" id="HIZ30285.1"/>
    </source>
</evidence>
<dbReference type="Proteomes" id="UP000824035">
    <property type="component" value="Unassembled WGS sequence"/>
</dbReference>
<reference evidence="7" key="2">
    <citation type="submission" date="2021-04" db="EMBL/GenBank/DDBJ databases">
        <authorList>
            <person name="Gilroy R."/>
        </authorList>
    </citation>
    <scope>NUCLEOTIDE SEQUENCE</scope>
    <source>
        <strain evidence="7">ChiGjej4B4-18154</strain>
    </source>
</reference>
<feature type="transmembrane region" description="Helical" evidence="6">
    <location>
        <begin position="306"/>
        <end position="322"/>
    </location>
</feature>
<keyword evidence="2" id="KW-1003">Cell membrane</keyword>
<dbReference type="InterPro" id="IPR018385">
    <property type="entry name" value="C4_dicarb_anaerob_car-like"/>
</dbReference>
<feature type="transmembrane region" description="Helical" evidence="6">
    <location>
        <begin position="402"/>
        <end position="423"/>
    </location>
</feature>
<dbReference type="Pfam" id="PF03606">
    <property type="entry name" value="DcuC"/>
    <property type="match status" value="1"/>
</dbReference>
<name>A0A9D2E3U2_9FIRM</name>
<comment type="subcellular location">
    <subcellularLocation>
        <location evidence="1">Cell membrane</location>
        <topology evidence="1">Multi-pass membrane protein</topology>
    </subcellularLocation>
</comment>
<accession>A0A9D2E3U2</accession>
<sequence>MGNKKKRRSISTFAILIVVLLLVSAATWLASGQTYTDAETGEQVAVVGAGLSDILMAPIGGWHDAGDVIGFVFCLGAFLSILNATGALETGIHVLVKKLHGKELALVWILMFLFSVGGTTYGMGEETVGFYILLAATMMAAGFDPLVGAATVLLGAGSGVLGSTINPFATGAAVAAASDAMKAMNTEVNMGIVYVEAIILWLATYFISALFVTRYAKKVKEGKGSILTADQLDECKKAYGSSSEIDANVKLSGRQKGVLVIFGLSFVVMILGFIPWGSLNEGIYNALGFSHWLTGNGFGDWWFDDAATWFLLMGLVIGLIGLEDKSKLMPCIVAGFADMISVNLVIALARATTVIMSTTGLGTWLVEASVTALSASGLPAPVFGALDYLLHIGLSFLVPSSSGLASLSAPIVSPIVAGMGWSVETSIMINVAANGLVNLFTPTCGFIMGGLALARVPYETWLKWAGKLLAIIAVVAGVVLTVAMLVLS</sequence>
<dbReference type="PANTHER" id="PTHR43652:SF6">
    <property type="entry name" value="ARGININE REPRESSOR"/>
    <property type="match status" value="1"/>
</dbReference>
<feature type="transmembrane region" description="Helical" evidence="6">
    <location>
        <begin position="258"/>
        <end position="277"/>
    </location>
</feature>
<evidence type="ECO:0000256" key="1">
    <source>
        <dbReference type="ARBA" id="ARBA00004651"/>
    </source>
</evidence>
<protein>
    <submittedName>
        <fullName evidence="7">YfcC family protein</fullName>
    </submittedName>
</protein>
<feature type="transmembrane region" description="Helical" evidence="6">
    <location>
        <begin position="435"/>
        <end position="456"/>
    </location>
</feature>
<dbReference type="InterPro" id="IPR051679">
    <property type="entry name" value="DASS-Related_Transporters"/>
</dbReference>
<evidence type="ECO:0000256" key="3">
    <source>
        <dbReference type="ARBA" id="ARBA00022692"/>
    </source>
</evidence>
<proteinExistence type="predicted"/>
<dbReference type="PANTHER" id="PTHR43652">
    <property type="entry name" value="BASIC AMINO ACID ANTIPORTER YFCC-RELATED"/>
    <property type="match status" value="1"/>
</dbReference>
<evidence type="ECO:0000256" key="2">
    <source>
        <dbReference type="ARBA" id="ARBA00022475"/>
    </source>
</evidence>
<feature type="transmembrane region" description="Helical" evidence="6">
    <location>
        <begin position="468"/>
        <end position="487"/>
    </location>
</feature>
<dbReference type="EMBL" id="DXBV01000030">
    <property type="protein sequence ID" value="HIZ30285.1"/>
    <property type="molecule type" value="Genomic_DNA"/>
</dbReference>
<feature type="transmembrane region" description="Helical" evidence="6">
    <location>
        <begin position="130"/>
        <end position="153"/>
    </location>
</feature>
<evidence type="ECO:0000256" key="5">
    <source>
        <dbReference type="ARBA" id="ARBA00023136"/>
    </source>
</evidence>
<keyword evidence="4 6" id="KW-1133">Transmembrane helix</keyword>
<evidence type="ECO:0000256" key="6">
    <source>
        <dbReference type="SAM" id="Phobius"/>
    </source>
</evidence>
<feature type="transmembrane region" description="Helical" evidence="6">
    <location>
        <begin position="190"/>
        <end position="213"/>
    </location>
</feature>
<feature type="transmembrane region" description="Helical" evidence="6">
    <location>
        <begin position="160"/>
        <end position="178"/>
    </location>
</feature>